<dbReference type="EMBL" id="JMIY01000001">
    <property type="protein sequence ID" value="KCZ73663.1"/>
    <property type="molecule type" value="Genomic_DNA"/>
</dbReference>
<reference evidence="2 3" key="1">
    <citation type="journal article" date="2013" name="Nature">
        <title>Anaerobic oxidation of methane coupled to nitrate reduction in a novel archaeal lineage.</title>
        <authorList>
            <person name="Haroon M.F."/>
            <person name="Hu S."/>
            <person name="Shi Y."/>
            <person name="Imelfort M."/>
            <person name="Keller J."/>
            <person name="Hugenholtz P."/>
            <person name="Yuan Z."/>
            <person name="Tyson G.W."/>
        </authorList>
    </citation>
    <scope>NUCLEOTIDE SEQUENCE [LARGE SCALE GENOMIC DNA]</scope>
    <source>
        <strain evidence="2 3">ANME-2d</strain>
    </source>
</reference>
<comment type="caution">
    <text evidence="2">The sequence shown here is derived from an EMBL/GenBank/DDBJ whole genome shotgun (WGS) entry which is preliminary data.</text>
</comment>
<keyword evidence="1" id="KW-1133">Transmembrane helix</keyword>
<gene>
    <name evidence="2" type="ORF">ANME2D_00735</name>
</gene>
<keyword evidence="1" id="KW-0472">Membrane</keyword>
<evidence type="ECO:0000256" key="1">
    <source>
        <dbReference type="SAM" id="Phobius"/>
    </source>
</evidence>
<proteinExistence type="predicted"/>
<sequence length="65" mass="7359">MIKILEVIVYLYIGFLIGQINLFNFMFSSISVSIVFFIILSIVLIPRLGGRGVFIILGFYVSNLI</sequence>
<accession>A0A062VAW5</accession>
<organism evidence="2 3">
    <name type="scientific">Candidatus Methanoperedens nitratireducens</name>
    <dbReference type="NCBI Taxonomy" id="1392998"/>
    <lineage>
        <taxon>Archaea</taxon>
        <taxon>Methanobacteriati</taxon>
        <taxon>Methanobacteriota</taxon>
        <taxon>Stenosarchaea group</taxon>
        <taxon>Methanomicrobia</taxon>
        <taxon>Methanosarcinales</taxon>
        <taxon>ANME-2 cluster</taxon>
        <taxon>Candidatus Methanoperedentaceae</taxon>
        <taxon>Candidatus Methanoperedens</taxon>
    </lineage>
</organism>
<name>A0A062VAW5_9EURY</name>
<dbReference type="Proteomes" id="UP000027153">
    <property type="component" value="Unassembled WGS sequence"/>
</dbReference>
<protein>
    <submittedName>
        <fullName evidence="2">Uncharacterized protein</fullName>
    </submittedName>
</protein>
<feature type="transmembrane region" description="Helical" evidence="1">
    <location>
        <begin position="33"/>
        <end position="61"/>
    </location>
</feature>
<evidence type="ECO:0000313" key="2">
    <source>
        <dbReference type="EMBL" id="KCZ73663.1"/>
    </source>
</evidence>
<dbReference type="AlphaFoldDB" id="A0A062VAW5"/>
<keyword evidence="3" id="KW-1185">Reference proteome</keyword>
<evidence type="ECO:0000313" key="3">
    <source>
        <dbReference type="Proteomes" id="UP000027153"/>
    </source>
</evidence>
<feature type="transmembrane region" description="Helical" evidence="1">
    <location>
        <begin position="7"/>
        <end position="27"/>
    </location>
</feature>
<keyword evidence="1" id="KW-0812">Transmembrane</keyword>